<gene>
    <name evidence="2" type="ORF">PS723_00028</name>
</gene>
<accession>A0A5E6ZL01</accession>
<organism evidence="2 3">
    <name type="scientific">Pseudomonas fluorescens</name>
    <dbReference type="NCBI Taxonomy" id="294"/>
    <lineage>
        <taxon>Bacteria</taxon>
        <taxon>Pseudomonadati</taxon>
        <taxon>Pseudomonadota</taxon>
        <taxon>Gammaproteobacteria</taxon>
        <taxon>Pseudomonadales</taxon>
        <taxon>Pseudomonadaceae</taxon>
        <taxon>Pseudomonas</taxon>
    </lineage>
</organism>
<evidence type="ECO:0000313" key="3">
    <source>
        <dbReference type="Proteomes" id="UP000379480"/>
    </source>
</evidence>
<sequence length="116" mass="13488">MNPDEDTCEWLGIPTPLETCIQHTHLLENEIDNLNQQLRAARENIFKLVEMQAQTTKDRDQAREFLKEKAATLAELREQLRNLKSASNVQVREIDELRDQVVRLRGVDPRPGKRLS</sequence>
<evidence type="ECO:0000256" key="1">
    <source>
        <dbReference type="SAM" id="Coils"/>
    </source>
</evidence>
<proteinExistence type="predicted"/>
<feature type="coiled-coil region" evidence="1">
    <location>
        <begin position="17"/>
        <end position="100"/>
    </location>
</feature>
<protein>
    <submittedName>
        <fullName evidence="2">Uncharacterized protein</fullName>
    </submittedName>
</protein>
<keyword evidence="1" id="KW-0175">Coiled coil</keyword>
<dbReference type="AlphaFoldDB" id="A0A5E6ZL01"/>
<dbReference type="RefSeq" id="WP_150801678.1">
    <property type="nucleotide sequence ID" value="NZ_CABVHY010000001.1"/>
</dbReference>
<dbReference type="EMBL" id="CABVHY010000001">
    <property type="protein sequence ID" value="VVN64881.1"/>
    <property type="molecule type" value="Genomic_DNA"/>
</dbReference>
<reference evidence="2 3" key="1">
    <citation type="submission" date="2019-09" db="EMBL/GenBank/DDBJ databases">
        <authorList>
            <person name="Chandra G."/>
            <person name="Truman W A."/>
        </authorList>
    </citation>
    <scope>NUCLEOTIDE SEQUENCE [LARGE SCALE GENOMIC DNA]</scope>
    <source>
        <strain evidence="2">PS723</strain>
    </source>
</reference>
<dbReference type="Proteomes" id="UP000379480">
    <property type="component" value="Unassembled WGS sequence"/>
</dbReference>
<evidence type="ECO:0000313" key="2">
    <source>
        <dbReference type="EMBL" id="VVN64881.1"/>
    </source>
</evidence>
<name>A0A5E6ZL01_PSEFL</name>
<dbReference type="OrthoDB" id="6904890at2"/>